<dbReference type="PRINTS" id="PR00348">
    <property type="entry name" value="UBIQUITIN"/>
</dbReference>
<evidence type="ECO:0000313" key="10">
    <source>
        <dbReference type="EMBL" id="KIJ94636.1"/>
    </source>
</evidence>
<proteinExistence type="inferred from homology"/>
<dbReference type="InterPro" id="IPR000626">
    <property type="entry name" value="Ubiquitin-like_dom"/>
</dbReference>
<keyword evidence="8" id="KW-0539">Nucleus</keyword>
<evidence type="ECO:0000259" key="9">
    <source>
        <dbReference type="PROSITE" id="PS50053"/>
    </source>
</evidence>
<evidence type="ECO:0000256" key="5">
    <source>
        <dbReference type="ARBA" id="ARBA00022499"/>
    </source>
</evidence>
<dbReference type="SUPFAM" id="SSF54236">
    <property type="entry name" value="Ubiquitin-like"/>
    <property type="match status" value="3"/>
</dbReference>
<keyword evidence="5" id="KW-1017">Isopeptide bond</keyword>
<protein>
    <recommendedName>
        <fullName evidence="9">Ubiquitin-like domain-containing protein</fullName>
    </recommendedName>
</protein>
<keyword evidence="7" id="KW-0832">Ubl conjugation</keyword>
<dbReference type="Gene3D" id="3.10.20.90">
    <property type="entry name" value="Phosphatidylinositol 3-kinase Catalytic Subunit, Chain A, domain 1"/>
    <property type="match status" value="3"/>
</dbReference>
<dbReference type="OrthoDB" id="428577at2759"/>
<dbReference type="InterPro" id="IPR050158">
    <property type="entry name" value="Ubiquitin_ubiquitin-like"/>
</dbReference>
<dbReference type="AlphaFoldDB" id="A0A0C9XAB7"/>
<keyword evidence="6" id="KW-0677">Repeat</keyword>
<dbReference type="PANTHER" id="PTHR10666">
    <property type="entry name" value="UBIQUITIN"/>
    <property type="match status" value="1"/>
</dbReference>
<evidence type="ECO:0000256" key="3">
    <source>
        <dbReference type="ARBA" id="ARBA00008430"/>
    </source>
</evidence>
<dbReference type="FunFam" id="3.10.20.90:FF:000160">
    <property type="entry name" value="Polyubiquitin-C"/>
    <property type="match status" value="1"/>
</dbReference>
<evidence type="ECO:0000256" key="6">
    <source>
        <dbReference type="ARBA" id="ARBA00022737"/>
    </source>
</evidence>
<name>A0A0C9XAB7_9AGAR</name>
<evidence type="ECO:0000256" key="1">
    <source>
        <dbReference type="ARBA" id="ARBA00004123"/>
    </source>
</evidence>
<dbReference type="Proteomes" id="UP000054477">
    <property type="component" value="Unassembled WGS sequence"/>
</dbReference>
<feature type="domain" description="Ubiquitin-like" evidence="9">
    <location>
        <begin position="8"/>
        <end position="88"/>
    </location>
</feature>
<dbReference type="EMBL" id="KN838784">
    <property type="protein sequence ID" value="KIJ94636.1"/>
    <property type="molecule type" value="Genomic_DNA"/>
</dbReference>
<feature type="domain" description="Ubiquitin-like" evidence="9">
    <location>
        <begin position="89"/>
        <end position="177"/>
    </location>
</feature>
<dbReference type="PROSITE" id="PS50053">
    <property type="entry name" value="UBIQUITIN_2"/>
    <property type="match status" value="3"/>
</dbReference>
<evidence type="ECO:0000313" key="11">
    <source>
        <dbReference type="Proteomes" id="UP000054477"/>
    </source>
</evidence>
<sequence>MFPTRPCIAVKALTGKTITLKVELSDTIDNVKAKIQDKEGGYSLIIMQDPDQHRFIFAGKQLEDGRTLSDYNIQKESTLHLVLRLRGAMQIFVKTFTGKTITLEAESLDMIDNVKVKIQDKEGIPPDQQLLIFASKQYSEGVHPRPSAYLHRQTRTLSDYNIQKESTLHFVPRLHGGMQIFVKALMGKTTTLEAEVSGTINNVKAKIEDKEGIPPDQQRLIFAGHFEVFTVPL</sequence>
<dbReference type="HOGENOM" id="CLU_010412_0_0_1"/>
<keyword evidence="4" id="KW-0963">Cytoplasm</keyword>
<reference evidence="10 11" key="1">
    <citation type="submission" date="2014-04" db="EMBL/GenBank/DDBJ databases">
        <authorList>
            <consortium name="DOE Joint Genome Institute"/>
            <person name="Kuo A."/>
            <person name="Kohler A."/>
            <person name="Nagy L.G."/>
            <person name="Floudas D."/>
            <person name="Copeland A."/>
            <person name="Barry K.W."/>
            <person name="Cichocki N."/>
            <person name="Veneault-Fourrey C."/>
            <person name="LaButti K."/>
            <person name="Lindquist E.A."/>
            <person name="Lipzen A."/>
            <person name="Lundell T."/>
            <person name="Morin E."/>
            <person name="Murat C."/>
            <person name="Sun H."/>
            <person name="Tunlid A."/>
            <person name="Henrissat B."/>
            <person name="Grigoriev I.V."/>
            <person name="Hibbett D.S."/>
            <person name="Martin F."/>
            <person name="Nordberg H.P."/>
            <person name="Cantor M.N."/>
            <person name="Hua S.X."/>
        </authorList>
    </citation>
    <scope>NUCLEOTIDE SEQUENCE [LARGE SCALE GENOMIC DNA]</scope>
    <source>
        <strain evidence="10 11">LaAM-08-1</strain>
    </source>
</reference>
<keyword evidence="11" id="KW-1185">Reference proteome</keyword>
<dbReference type="InterPro" id="IPR029071">
    <property type="entry name" value="Ubiquitin-like_domsf"/>
</dbReference>
<dbReference type="InterPro" id="IPR019956">
    <property type="entry name" value="Ubiquitin_dom"/>
</dbReference>
<evidence type="ECO:0000256" key="7">
    <source>
        <dbReference type="ARBA" id="ARBA00022843"/>
    </source>
</evidence>
<dbReference type="Pfam" id="PF00240">
    <property type="entry name" value="ubiquitin"/>
    <property type="match status" value="3"/>
</dbReference>
<accession>A0A0C9XAB7</accession>
<gene>
    <name evidence="10" type="ORF">K443DRAFT_110056</name>
</gene>
<dbReference type="GO" id="GO:0005634">
    <property type="term" value="C:nucleus"/>
    <property type="evidence" value="ECO:0007669"/>
    <property type="project" value="UniProtKB-SubCell"/>
</dbReference>
<dbReference type="FunFam" id="3.10.20.90:FF:000469">
    <property type="entry name" value="Polyubiquitin-C"/>
    <property type="match status" value="1"/>
</dbReference>
<comment type="subcellular location">
    <subcellularLocation>
        <location evidence="2">Cytoplasm</location>
    </subcellularLocation>
    <subcellularLocation>
        <location evidence="1">Nucleus</location>
    </subcellularLocation>
</comment>
<organism evidence="10 11">
    <name type="scientific">Laccaria amethystina LaAM-08-1</name>
    <dbReference type="NCBI Taxonomy" id="1095629"/>
    <lineage>
        <taxon>Eukaryota</taxon>
        <taxon>Fungi</taxon>
        <taxon>Dikarya</taxon>
        <taxon>Basidiomycota</taxon>
        <taxon>Agaricomycotina</taxon>
        <taxon>Agaricomycetes</taxon>
        <taxon>Agaricomycetidae</taxon>
        <taxon>Agaricales</taxon>
        <taxon>Agaricineae</taxon>
        <taxon>Hydnangiaceae</taxon>
        <taxon>Laccaria</taxon>
    </lineage>
</organism>
<evidence type="ECO:0000256" key="8">
    <source>
        <dbReference type="ARBA" id="ARBA00023242"/>
    </source>
</evidence>
<dbReference type="FunFam" id="3.10.20.90:FF:000428">
    <property type="entry name" value="Polyubiquitin-C"/>
    <property type="match status" value="1"/>
</dbReference>
<dbReference type="STRING" id="1095629.A0A0C9XAB7"/>
<comment type="similarity">
    <text evidence="3">Belongs to the ubiquitin family.</text>
</comment>
<dbReference type="SMART" id="SM00213">
    <property type="entry name" value="UBQ"/>
    <property type="match status" value="3"/>
</dbReference>
<feature type="domain" description="Ubiquitin-like" evidence="9">
    <location>
        <begin position="178"/>
        <end position="224"/>
    </location>
</feature>
<dbReference type="GO" id="GO:0005737">
    <property type="term" value="C:cytoplasm"/>
    <property type="evidence" value="ECO:0007669"/>
    <property type="project" value="UniProtKB-SubCell"/>
</dbReference>
<evidence type="ECO:0000256" key="2">
    <source>
        <dbReference type="ARBA" id="ARBA00004496"/>
    </source>
</evidence>
<evidence type="ECO:0000256" key="4">
    <source>
        <dbReference type="ARBA" id="ARBA00022490"/>
    </source>
</evidence>
<reference evidence="11" key="2">
    <citation type="submission" date="2015-01" db="EMBL/GenBank/DDBJ databases">
        <title>Evolutionary Origins and Diversification of the Mycorrhizal Mutualists.</title>
        <authorList>
            <consortium name="DOE Joint Genome Institute"/>
            <consortium name="Mycorrhizal Genomics Consortium"/>
            <person name="Kohler A."/>
            <person name="Kuo A."/>
            <person name="Nagy L.G."/>
            <person name="Floudas D."/>
            <person name="Copeland A."/>
            <person name="Barry K.W."/>
            <person name="Cichocki N."/>
            <person name="Veneault-Fourrey C."/>
            <person name="LaButti K."/>
            <person name="Lindquist E.A."/>
            <person name="Lipzen A."/>
            <person name="Lundell T."/>
            <person name="Morin E."/>
            <person name="Murat C."/>
            <person name="Riley R."/>
            <person name="Ohm R."/>
            <person name="Sun H."/>
            <person name="Tunlid A."/>
            <person name="Henrissat B."/>
            <person name="Grigoriev I.V."/>
            <person name="Hibbett D.S."/>
            <person name="Martin F."/>
        </authorList>
    </citation>
    <scope>NUCLEOTIDE SEQUENCE [LARGE SCALE GENOMIC DNA]</scope>
    <source>
        <strain evidence="11">LaAM-08-1</strain>
    </source>
</reference>